<dbReference type="VEuPathDB" id="AmoebaDB:EHI8A_009990"/>
<accession>A0A5K1V5K0</accession>
<evidence type="ECO:0000256" key="1">
    <source>
        <dbReference type="ARBA" id="ARBA00010080"/>
    </source>
</evidence>
<organism evidence="2 3">
    <name type="scientific">Entamoeba histolytica</name>
    <dbReference type="NCBI Taxonomy" id="5759"/>
    <lineage>
        <taxon>Eukaryota</taxon>
        <taxon>Amoebozoa</taxon>
        <taxon>Evosea</taxon>
        <taxon>Archamoebae</taxon>
        <taxon>Mastigamoebida</taxon>
        <taxon>Entamoebidae</taxon>
        <taxon>Entamoeba</taxon>
    </lineage>
</organism>
<reference evidence="2 3" key="1">
    <citation type="submission" date="2016-05" db="EMBL/GenBank/DDBJ databases">
        <title>First whole genome sequencing of Entamoeba histolytica HM1:IMSS-clone-6.</title>
        <authorList>
            <person name="Mukherjee Avik.K."/>
            <person name="Izumyama S."/>
            <person name="Nakada-Tsukui K."/>
            <person name="Nozaki T."/>
        </authorList>
    </citation>
    <scope>NUCLEOTIDE SEQUENCE [LARGE SCALE GENOMIC DNA]</scope>
    <source>
        <strain evidence="2 3">HM1:IMSS clone 6</strain>
    </source>
</reference>
<dbReference type="GO" id="GO:0030014">
    <property type="term" value="C:CCR4-NOT complex"/>
    <property type="evidence" value="ECO:0007669"/>
    <property type="project" value="InterPro"/>
</dbReference>
<evidence type="ECO:0000313" key="3">
    <source>
        <dbReference type="Proteomes" id="UP000078387"/>
    </source>
</evidence>
<dbReference type="Gene3D" id="1.25.40.10">
    <property type="entry name" value="Tetratricopeptide repeat domain"/>
    <property type="match status" value="1"/>
</dbReference>
<dbReference type="VEuPathDB" id="AmoebaDB:EHI7A_008180"/>
<dbReference type="EMBL" id="BDEQ01000001">
    <property type="protein sequence ID" value="GAT97325.1"/>
    <property type="molecule type" value="Genomic_DNA"/>
</dbReference>
<comment type="caution">
    <text evidence="2">The sequence shown here is derived from an EMBL/GenBank/DDBJ whole genome shotgun (WGS) entry which is preliminary data.</text>
</comment>
<gene>
    <name evidence="2" type="ORF">CL6EHI_183540</name>
</gene>
<proteinExistence type="inferred from homology"/>
<dbReference type="PANTHER" id="PTHR12979">
    <property type="entry name" value="CCR4-NOT TRANSCRIPTION COMPLEX SUBUNIT 10"/>
    <property type="match status" value="1"/>
</dbReference>
<comment type="similarity">
    <text evidence="1">Belongs to the CNOT10 family.</text>
</comment>
<dbReference type="GO" id="GO:0006402">
    <property type="term" value="P:mRNA catabolic process"/>
    <property type="evidence" value="ECO:0007669"/>
    <property type="project" value="TreeGrafter"/>
</dbReference>
<dbReference type="InterPro" id="IPR039740">
    <property type="entry name" value="CNOT10"/>
</dbReference>
<dbReference type="OMA" id="ITHITGV"/>
<sequence>MSESYYEQYLRSNNPNEFKELKKRLEESNDEGEQKVINQSNIALLELLTSQDYNQYITTILPLETNEPTYLLYNKAVGLLRVGKPTDALSFLSESSNREEESQIKLLSLILYYCIVSSMGSITFNLERITDEFINPIYVPGTINYIESQLILMKKSIHENNIPQAISHINCVCNSCRDITRKPYYQALFCYLNNDFDGARDALYQGESPLKDIGNACTFARSGKPAVAIYMLQKAFHCFDHKDEPMKSSLEEPATTLYPIGWKQTTTYNLGLCYLLENKPIEAHAALITLVDYYRYNPLLWYRLACSCIQYHYNYIKNAQMKYQYVGTASARHVLLIQQPLSPENSQLPLSLGMQYIRNMTTLLRTNSESSVNHKLVLAMYYAMGYISYWSGDYLLAKYCWEKVYASKNNQLRISALSYLVKTYCFLQLPKESEKILQEFFVSKPQENNEDVNYASAMALVFMGKYEDALKVVDKMLETPETDALKVFILLNLNRKDLAAAVVRKSSPIQVHKNVLFINYD</sequence>
<evidence type="ECO:0008006" key="4">
    <source>
        <dbReference type="Google" id="ProtNLM"/>
    </source>
</evidence>
<name>A0A5K1V5K0_ENTHI</name>
<dbReference type="GO" id="GO:0017148">
    <property type="term" value="P:negative regulation of translation"/>
    <property type="evidence" value="ECO:0007669"/>
    <property type="project" value="TreeGrafter"/>
</dbReference>
<dbReference type="AlphaFoldDB" id="A0A5K1V5K0"/>
<dbReference type="PANTHER" id="PTHR12979:SF5">
    <property type="entry name" value="CCR4-NOT TRANSCRIPTION COMPLEX SUBUNIT 10"/>
    <property type="match status" value="1"/>
</dbReference>
<dbReference type="SUPFAM" id="SSF48452">
    <property type="entry name" value="TPR-like"/>
    <property type="match status" value="1"/>
</dbReference>
<dbReference type="VEuPathDB" id="AmoebaDB:EHI5A_020030"/>
<dbReference type="Proteomes" id="UP000078387">
    <property type="component" value="Unassembled WGS sequence"/>
</dbReference>
<protein>
    <recommendedName>
        <fullName evidence="4">Tetratricopeptide repeat protein</fullName>
    </recommendedName>
</protein>
<dbReference type="VEuPathDB" id="AmoebaDB:KM1_020480"/>
<evidence type="ECO:0000313" key="2">
    <source>
        <dbReference type="EMBL" id="GAT97325.1"/>
    </source>
</evidence>
<dbReference type="InterPro" id="IPR011990">
    <property type="entry name" value="TPR-like_helical_dom_sf"/>
</dbReference>
<dbReference type="VEuPathDB" id="AmoebaDB:EHI_183540"/>
<dbReference type="Pfam" id="PF04733">
    <property type="entry name" value="Coatomer_E"/>
    <property type="match status" value="1"/>
</dbReference>